<dbReference type="SMR" id="Q9EXQ6"/>
<comment type="function">
    <text evidence="7">Key enzyme in folate metabolism. Catalyzes an essential reaction for de novo glycine and purine synthesis, and for DNA precursor synthesis.</text>
</comment>
<accession>Q9EXQ6</accession>
<evidence type="ECO:0000256" key="7">
    <source>
        <dbReference type="ARBA" id="ARBA00025067"/>
    </source>
</evidence>
<dbReference type="GO" id="GO:0006730">
    <property type="term" value="P:one-carbon metabolic process"/>
    <property type="evidence" value="ECO:0007669"/>
    <property type="project" value="UniProtKB-KW"/>
</dbReference>
<dbReference type="SUPFAM" id="SSF53597">
    <property type="entry name" value="Dihydrofolate reductase-like"/>
    <property type="match status" value="1"/>
</dbReference>
<evidence type="ECO:0000259" key="9">
    <source>
        <dbReference type="PROSITE" id="PS51330"/>
    </source>
</evidence>
<dbReference type="GO" id="GO:0004146">
    <property type="term" value="F:dihydrofolate reductase activity"/>
    <property type="evidence" value="ECO:0007669"/>
    <property type="project" value="UniProtKB-EC"/>
</dbReference>
<dbReference type="PANTHER" id="PTHR48069">
    <property type="entry name" value="DIHYDROFOLATE REDUCTASE"/>
    <property type="match status" value="1"/>
</dbReference>
<dbReference type="PROSITE" id="PS51330">
    <property type="entry name" value="DHFR_2"/>
    <property type="match status" value="1"/>
</dbReference>
<organism evidence="10">
    <name type="scientific">Campylobacter jejuni</name>
    <dbReference type="NCBI Taxonomy" id="197"/>
    <lineage>
        <taxon>Bacteria</taxon>
        <taxon>Pseudomonadati</taxon>
        <taxon>Campylobacterota</taxon>
        <taxon>Epsilonproteobacteria</taxon>
        <taxon>Campylobacterales</taxon>
        <taxon>Campylobacteraceae</taxon>
        <taxon>Campylobacter</taxon>
    </lineage>
</organism>
<name>Q9EXQ6_CAMJU</name>
<dbReference type="Pfam" id="PF00186">
    <property type="entry name" value="DHFR_1"/>
    <property type="match status" value="1"/>
</dbReference>
<reference evidence="10" key="2">
    <citation type="submission" date="2000-04" db="EMBL/GenBank/DDBJ databases">
        <authorList>
            <person name="Gibreel A.A."/>
        </authorList>
    </citation>
    <scope>NUCLEOTIDE SEQUENCE</scope>
</reference>
<dbReference type="InterPro" id="IPR017925">
    <property type="entry name" value="DHFR_CS"/>
</dbReference>
<comment type="pathway">
    <text evidence="1">Cofactor biosynthesis; tetrahydrofolate biosynthesis; 5,6,7,8-tetrahydrofolate from 7,8-dihydrofolate: step 1/1.</text>
</comment>
<sequence length="187" mass="20940">MKLSLMVAISKNGVIGNGPDIPWSAKGEQLLFKAITYNQWLLVGRKTFESMGALPNRKYAVVTRSSFTSDNENVLIFPSIKDALPNRKYAVVTRSSFTSDNENVLIFPSIKDALTNLKKITDHVIVSGGGEIYKSLIDQVDTLHISTIDIEPEGDVYFPEIPSNFRPVFTQDFASNINYSYQIWQKG</sequence>
<dbReference type="RefSeq" id="WP_063844288.1">
    <property type="nucleotide sequence ID" value="NG_047675.1"/>
</dbReference>
<keyword evidence="5" id="KW-0521">NADP</keyword>
<dbReference type="PANTHER" id="PTHR48069:SF3">
    <property type="entry name" value="DIHYDROFOLATE REDUCTASE"/>
    <property type="match status" value="1"/>
</dbReference>
<reference evidence="10" key="1">
    <citation type="journal article" date="2000" name="Microb. Drug Resist.">
        <title>An integron cassette carrying dfr1 with 90-bp repeat sequences located on the chromosome of trimethoprim-resistant isolates of Campylobacter jejuni.</title>
        <authorList>
            <person name="Gibreel A."/>
            <person name="Skold O."/>
        </authorList>
    </citation>
    <scope>NUCLEOTIDE SEQUENCE</scope>
</reference>
<evidence type="ECO:0000256" key="6">
    <source>
        <dbReference type="ARBA" id="ARBA00023002"/>
    </source>
</evidence>
<proteinExistence type="inferred from homology"/>
<dbReference type="GO" id="GO:0046655">
    <property type="term" value="P:folic acid metabolic process"/>
    <property type="evidence" value="ECO:0007669"/>
    <property type="project" value="TreeGrafter"/>
</dbReference>
<dbReference type="NCBIfam" id="NF000008">
    <property type="entry name" value="trim_DfrA1_rpt"/>
    <property type="match status" value="1"/>
</dbReference>
<protein>
    <recommendedName>
        <fullName evidence="3">dihydrofolate reductase</fullName>
        <ecNumber evidence="3">1.5.1.3</ecNumber>
    </recommendedName>
</protein>
<evidence type="ECO:0000256" key="1">
    <source>
        <dbReference type="ARBA" id="ARBA00004903"/>
    </source>
</evidence>
<dbReference type="PRINTS" id="PR00070">
    <property type="entry name" value="DHFR"/>
</dbReference>
<evidence type="ECO:0000256" key="2">
    <source>
        <dbReference type="ARBA" id="ARBA00009539"/>
    </source>
</evidence>
<gene>
    <name evidence="10" type="primary">dfr1</name>
</gene>
<feature type="domain" description="DHFR" evidence="9">
    <location>
        <begin position="2"/>
        <end position="186"/>
    </location>
</feature>
<dbReference type="CDD" id="cd00209">
    <property type="entry name" value="DHFR"/>
    <property type="match status" value="1"/>
</dbReference>
<dbReference type="InterPro" id="IPR024072">
    <property type="entry name" value="DHFR-like_dom_sf"/>
</dbReference>
<dbReference type="AlphaFoldDB" id="Q9EXQ6"/>
<dbReference type="Gene3D" id="3.40.430.10">
    <property type="entry name" value="Dihydrofolate Reductase, subunit A"/>
    <property type="match status" value="2"/>
</dbReference>
<dbReference type="UniPathway" id="UPA00077">
    <property type="reaction ID" value="UER00158"/>
</dbReference>
<dbReference type="InterPro" id="IPR012259">
    <property type="entry name" value="DHFR"/>
</dbReference>
<evidence type="ECO:0000256" key="5">
    <source>
        <dbReference type="ARBA" id="ARBA00022857"/>
    </source>
</evidence>
<evidence type="ECO:0000256" key="8">
    <source>
        <dbReference type="RuleBase" id="RU004474"/>
    </source>
</evidence>
<dbReference type="InterPro" id="IPR001796">
    <property type="entry name" value="DHFR_dom"/>
</dbReference>
<dbReference type="EMBL" id="AJ400733">
    <property type="protein sequence ID" value="CAC19929.1"/>
    <property type="molecule type" value="Genomic_DNA"/>
</dbReference>
<dbReference type="EC" id="1.5.1.3" evidence="3"/>
<keyword evidence="4" id="KW-0554">One-carbon metabolism</keyword>
<evidence type="ECO:0000256" key="3">
    <source>
        <dbReference type="ARBA" id="ARBA00012856"/>
    </source>
</evidence>
<dbReference type="GO" id="GO:0046654">
    <property type="term" value="P:tetrahydrofolate biosynthetic process"/>
    <property type="evidence" value="ECO:0007669"/>
    <property type="project" value="UniProtKB-UniPathway"/>
</dbReference>
<dbReference type="PROSITE" id="PS00075">
    <property type="entry name" value="DHFR_1"/>
    <property type="match status" value="1"/>
</dbReference>
<evidence type="ECO:0000256" key="4">
    <source>
        <dbReference type="ARBA" id="ARBA00022563"/>
    </source>
</evidence>
<evidence type="ECO:0000313" key="10">
    <source>
        <dbReference type="EMBL" id="CAC19929.1"/>
    </source>
</evidence>
<dbReference type="GO" id="GO:0046452">
    <property type="term" value="P:dihydrofolate metabolic process"/>
    <property type="evidence" value="ECO:0007669"/>
    <property type="project" value="TreeGrafter"/>
</dbReference>
<keyword evidence="6" id="KW-0560">Oxidoreductase</keyword>
<dbReference type="GO" id="GO:0050661">
    <property type="term" value="F:NADP binding"/>
    <property type="evidence" value="ECO:0007669"/>
    <property type="project" value="InterPro"/>
</dbReference>
<comment type="similarity">
    <text evidence="2 8">Belongs to the dihydrofolate reductase family.</text>
</comment>